<evidence type="ECO:0000259" key="4">
    <source>
        <dbReference type="PROSITE" id="PS50893"/>
    </source>
</evidence>
<dbReference type="InterPro" id="IPR003439">
    <property type="entry name" value="ABC_transporter-like_ATP-bd"/>
</dbReference>
<dbReference type="PANTHER" id="PTHR42939:SF1">
    <property type="entry name" value="ABC TRANSPORTER ATP-BINDING PROTEIN ALBC-RELATED"/>
    <property type="match status" value="1"/>
</dbReference>
<keyword evidence="2" id="KW-0547">Nucleotide-binding</keyword>
<evidence type="ECO:0000256" key="3">
    <source>
        <dbReference type="ARBA" id="ARBA00022840"/>
    </source>
</evidence>
<dbReference type="Proteomes" id="UP000538147">
    <property type="component" value="Unassembled WGS sequence"/>
</dbReference>
<evidence type="ECO:0000256" key="1">
    <source>
        <dbReference type="ARBA" id="ARBA00022448"/>
    </source>
</evidence>
<evidence type="ECO:0000256" key="2">
    <source>
        <dbReference type="ARBA" id="ARBA00022741"/>
    </source>
</evidence>
<organism evidence="5 6">
    <name type="scientific">Polymorphobacter multimanifer</name>
    <dbReference type="NCBI Taxonomy" id="1070431"/>
    <lineage>
        <taxon>Bacteria</taxon>
        <taxon>Pseudomonadati</taxon>
        <taxon>Pseudomonadota</taxon>
        <taxon>Alphaproteobacteria</taxon>
        <taxon>Sphingomonadales</taxon>
        <taxon>Sphingosinicellaceae</taxon>
        <taxon>Polymorphobacter</taxon>
    </lineage>
</organism>
<dbReference type="InterPro" id="IPR017871">
    <property type="entry name" value="ABC_transporter-like_CS"/>
</dbReference>
<gene>
    <name evidence="5" type="ORF">FHS79_003065</name>
</gene>
<dbReference type="InterPro" id="IPR003593">
    <property type="entry name" value="AAA+_ATPase"/>
</dbReference>
<name>A0A841LI43_9SPHN</name>
<dbReference type="SUPFAM" id="SSF52540">
    <property type="entry name" value="P-loop containing nucleoside triphosphate hydrolases"/>
    <property type="match status" value="1"/>
</dbReference>
<reference evidence="5 6" key="1">
    <citation type="submission" date="2020-08" db="EMBL/GenBank/DDBJ databases">
        <title>Genomic Encyclopedia of Type Strains, Phase IV (KMG-IV): sequencing the most valuable type-strain genomes for metagenomic binning, comparative biology and taxonomic classification.</title>
        <authorList>
            <person name="Goeker M."/>
        </authorList>
    </citation>
    <scope>NUCLEOTIDE SEQUENCE [LARGE SCALE GENOMIC DNA]</scope>
    <source>
        <strain evidence="5 6">DSM 102189</strain>
    </source>
</reference>
<feature type="domain" description="ABC transporter" evidence="4">
    <location>
        <begin position="4"/>
        <end position="233"/>
    </location>
</feature>
<dbReference type="Pfam" id="PF00005">
    <property type="entry name" value="ABC_tran"/>
    <property type="match status" value="1"/>
</dbReference>
<dbReference type="InterPro" id="IPR051782">
    <property type="entry name" value="ABC_Transporter_VariousFunc"/>
</dbReference>
<protein>
    <submittedName>
        <fullName evidence="5">ABC-2 type transport system ATP-binding protein</fullName>
    </submittedName>
</protein>
<keyword evidence="6" id="KW-1185">Reference proteome</keyword>
<comment type="caution">
    <text evidence="5">The sequence shown here is derived from an EMBL/GenBank/DDBJ whole genome shotgun (WGS) entry which is preliminary data.</text>
</comment>
<dbReference type="InterPro" id="IPR027417">
    <property type="entry name" value="P-loop_NTPase"/>
</dbReference>
<dbReference type="GO" id="GO:0005524">
    <property type="term" value="F:ATP binding"/>
    <property type="evidence" value="ECO:0007669"/>
    <property type="project" value="UniProtKB-KW"/>
</dbReference>
<dbReference type="PROSITE" id="PS50893">
    <property type="entry name" value="ABC_TRANSPORTER_2"/>
    <property type="match status" value="1"/>
</dbReference>
<dbReference type="EMBL" id="JACIIV010000026">
    <property type="protein sequence ID" value="MBB6228872.1"/>
    <property type="molecule type" value="Genomic_DNA"/>
</dbReference>
<dbReference type="RefSeq" id="WP_184202010.1">
    <property type="nucleotide sequence ID" value="NZ_BMOX01000014.1"/>
</dbReference>
<dbReference type="Gene3D" id="3.40.50.300">
    <property type="entry name" value="P-loop containing nucleotide triphosphate hydrolases"/>
    <property type="match status" value="1"/>
</dbReference>
<sequence length="238" mass="24668">MTVLEARDLTKLYGDHLALDRLNIAVAAGETLCLLGANGAGKTTTLNLFLGFTAPTSGQALVSGHDVAADPAAARAALGYVAEVVSLYPSLSGAENLAFFAQLAGQAPRATQRDAILDRLRFPASAIARPAGDYSKGMRQKLGLAIALMKGAKAILLDEPLSGLDPAAANDLVAVLRETAAGGTALLVSTHDIFRAKDVATRIGIMRHGRLVDTVDPGALSGPELESLYLTHMAERAA</sequence>
<dbReference type="GO" id="GO:0016887">
    <property type="term" value="F:ATP hydrolysis activity"/>
    <property type="evidence" value="ECO:0007669"/>
    <property type="project" value="InterPro"/>
</dbReference>
<keyword evidence="1" id="KW-0813">Transport</keyword>
<evidence type="ECO:0000313" key="6">
    <source>
        <dbReference type="Proteomes" id="UP000538147"/>
    </source>
</evidence>
<dbReference type="AlphaFoldDB" id="A0A841LI43"/>
<dbReference type="PANTHER" id="PTHR42939">
    <property type="entry name" value="ABC TRANSPORTER ATP-BINDING PROTEIN ALBC-RELATED"/>
    <property type="match status" value="1"/>
</dbReference>
<dbReference type="PROSITE" id="PS00211">
    <property type="entry name" value="ABC_TRANSPORTER_1"/>
    <property type="match status" value="1"/>
</dbReference>
<evidence type="ECO:0000313" key="5">
    <source>
        <dbReference type="EMBL" id="MBB6228872.1"/>
    </source>
</evidence>
<proteinExistence type="predicted"/>
<keyword evidence="3 5" id="KW-0067">ATP-binding</keyword>
<dbReference type="SMART" id="SM00382">
    <property type="entry name" value="AAA"/>
    <property type="match status" value="1"/>
</dbReference>
<accession>A0A841LI43</accession>
<dbReference type="CDD" id="cd03230">
    <property type="entry name" value="ABC_DR_subfamily_A"/>
    <property type="match status" value="1"/>
</dbReference>